<dbReference type="PANTHER" id="PTHR43877">
    <property type="entry name" value="AMINOALKYLPHOSPHONATE N-ACETYLTRANSFERASE-RELATED-RELATED"/>
    <property type="match status" value="1"/>
</dbReference>
<organism evidence="4">
    <name type="scientific">Salinispirillum sp. LH 10-3-1</name>
    <dbReference type="NCBI Taxonomy" id="2952525"/>
    <lineage>
        <taxon>Bacteria</taxon>
        <taxon>Pseudomonadati</taxon>
        <taxon>Pseudomonadota</taxon>
        <taxon>Gammaproteobacteria</taxon>
        <taxon>Oceanospirillales</taxon>
        <taxon>Saccharospirillaceae</taxon>
        <taxon>Salinispirillum</taxon>
    </lineage>
</organism>
<dbReference type="GO" id="GO:0016747">
    <property type="term" value="F:acyltransferase activity, transferring groups other than amino-acyl groups"/>
    <property type="evidence" value="ECO:0007669"/>
    <property type="project" value="InterPro"/>
</dbReference>
<reference evidence="4" key="1">
    <citation type="submission" date="2022-07" db="EMBL/GenBank/DDBJ databases">
        <title>Complete genome sequence of Salinispirillum sp. LH10-3-1 capable of multiple carbohydrate inversion isolated from a soda lake.</title>
        <authorList>
            <person name="Liu J."/>
            <person name="Zhai Y."/>
            <person name="Zhang H."/>
            <person name="Yang H."/>
            <person name="Qu J."/>
            <person name="Li J."/>
        </authorList>
    </citation>
    <scope>NUCLEOTIDE SEQUENCE</scope>
    <source>
        <strain evidence="4">LH 10-3-1</strain>
    </source>
</reference>
<protein>
    <submittedName>
        <fullName evidence="4">GNAT family N-acetyltransferase</fullName>
    </submittedName>
</protein>
<dbReference type="CDD" id="cd04301">
    <property type="entry name" value="NAT_SF"/>
    <property type="match status" value="1"/>
</dbReference>
<evidence type="ECO:0000256" key="1">
    <source>
        <dbReference type="ARBA" id="ARBA00022679"/>
    </source>
</evidence>
<dbReference type="InterPro" id="IPR000182">
    <property type="entry name" value="GNAT_dom"/>
</dbReference>
<evidence type="ECO:0000259" key="3">
    <source>
        <dbReference type="PROSITE" id="PS51186"/>
    </source>
</evidence>
<keyword evidence="2" id="KW-0012">Acyltransferase</keyword>
<keyword evidence="1" id="KW-0808">Transferase</keyword>
<name>A0AB38YF96_9GAMM</name>
<sequence>MDIRIDNLDGADIAEFLQQHINDMRSISPPESKHALDLDGLRAPEITFWSLYDGEQLVGCAALKELGVGLGELKSMRVSASVRGQGYGSKLVSHIVQEAKSRQYSLLSLETGSMPFFEPARALYLKHGFSYCGPFGSYKEDPYSVFMELRLDA</sequence>
<dbReference type="PANTHER" id="PTHR43877:SF5">
    <property type="entry name" value="BLL8307 PROTEIN"/>
    <property type="match status" value="1"/>
</dbReference>
<evidence type="ECO:0000256" key="2">
    <source>
        <dbReference type="ARBA" id="ARBA00023315"/>
    </source>
</evidence>
<dbReference type="Gene3D" id="3.40.630.30">
    <property type="match status" value="1"/>
</dbReference>
<dbReference type="PROSITE" id="PS51186">
    <property type="entry name" value="GNAT"/>
    <property type="match status" value="1"/>
</dbReference>
<proteinExistence type="predicted"/>
<dbReference type="AlphaFoldDB" id="A0AB38YF96"/>
<feature type="domain" description="N-acetyltransferase" evidence="3">
    <location>
        <begin position="3"/>
        <end position="152"/>
    </location>
</feature>
<gene>
    <name evidence="4" type="ORF">NFC81_13500</name>
</gene>
<dbReference type="Pfam" id="PF00583">
    <property type="entry name" value="Acetyltransf_1"/>
    <property type="match status" value="1"/>
</dbReference>
<dbReference type="RefSeq" id="WP_304995004.1">
    <property type="nucleotide sequence ID" value="NZ_CP101717.1"/>
</dbReference>
<evidence type="ECO:0000313" key="4">
    <source>
        <dbReference type="EMBL" id="WLD57719.1"/>
    </source>
</evidence>
<accession>A0AB38YF96</accession>
<dbReference type="InterPro" id="IPR050832">
    <property type="entry name" value="Bact_Acetyltransf"/>
</dbReference>
<dbReference type="InterPro" id="IPR016181">
    <property type="entry name" value="Acyl_CoA_acyltransferase"/>
</dbReference>
<dbReference type="SUPFAM" id="SSF55729">
    <property type="entry name" value="Acyl-CoA N-acyltransferases (Nat)"/>
    <property type="match status" value="1"/>
</dbReference>
<dbReference type="EMBL" id="CP101717">
    <property type="protein sequence ID" value="WLD57719.1"/>
    <property type="molecule type" value="Genomic_DNA"/>
</dbReference>